<dbReference type="CDD" id="cd04301">
    <property type="entry name" value="NAT_SF"/>
    <property type="match status" value="1"/>
</dbReference>
<dbReference type="InterPro" id="IPR016181">
    <property type="entry name" value="Acyl_CoA_acyltransferase"/>
</dbReference>
<proteinExistence type="predicted"/>
<dbReference type="Gene3D" id="3.40.630.30">
    <property type="match status" value="1"/>
</dbReference>
<dbReference type="InterPro" id="IPR000182">
    <property type="entry name" value="GNAT_dom"/>
</dbReference>
<gene>
    <name evidence="2" type="ORF">O1Q98_01800</name>
</gene>
<name>A0ABY8G7Z0_9GAMM</name>
<evidence type="ECO:0000313" key="2">
    <source>
        <dbReference type="EMBL" id="WFN56088.1"/>
    </source>
</evidence>
<organism evidence="2 3">
    <name type="scientific">Dickeya lacustris</name>
    <dbReference type="NCBI Taxonomy" id="2259638"/>
    <lineage>
        <taxon>Bacteria</taxon>
        <taxon>Pseudomonadati</taxon>
        <taxon>Pseudomonadota</taxon>
        <taxon>Gammaproteobacteria</taxon>
        <taxon>Enterobacterales</taxon>
        <taxon>Pectobacteriaceae</taxon>
        <taxon>Dickeya</taxon>
    </lineage>
</organism>
<reference evidence="2 3" key="1">
    <citation type="submission" date="2022-12" db="EMBL/GenBank/DDBJ databases">
        <title>Complete genome sequencing of Dickeya lacustris type strain LMG30899.</title>
        <authorList>
            <person name="Dobhal S."/>
            <person name="Arizala D."/>
            <person name="Arif M."/>
        </authorList>
    </citation>
    <scope>NUCLEOTIDE SEQUENCE [LARGE SCALE GENOMIC DNA]</scope>
    <source>
        <strain evidence="2 3">LMG30899</strain>
    </source>
</reference>
<accession>A0ABY8G7Z0</accession>
<dbReference type="EMBL" id="CP114280">
    <property type="protein sequence ID" value="WFN56088.1"/>
    <property type="molecule type" value="Genomic_DNA"/>
</dbReference>
<dbReference type="SUPFAM" id="SSF55729">
    <property type="entry name" value="Acyl-CoA N-acyltransferases (Nat)"/>
    <property type="match status" value="1"/>
</dbReference>
<evidence type="ECO:0000313" key="3">
    <source>
        <dbReference type="Proteomes" id="UP001219630"/>
    </source>
</evidence>
<evidence type="ECO:0000259" key="1">
    <source>
        <dbReference type="PROSITE" id="PS51186"/>
    </source>
</evidence>
<dbReference type="PROSITE" id="PS51186">
    <property type="entry name" value="GNAT"/>
    <property type="match status" value="1"/>
</dbReference>
<dbReference type="RefSeq" id="WP_269975690.1">
    <property type="nucleotide sequence ID" value="NZ_CP114280.1"/>
</dbReference>
<sequence>MMERLSQHNMMTYYQQHALLWDAEHYRETLITNNTTTIYYNDEIVGFFCLKIDIDASFCWIKDLQLYPKWHNYGIGKWALETIESTCQQQQLCWLRLCVFINNPALALYYRHGFILVDEKTGILRLEKRLSSY</sequence>
<keyword evidence="3" id="KW-1185">Reference proteome</keyword>
<dbReference type="Proteomes" id="UP001219630">
    <property type="component" value="Chromosome"/>
</dbReference>
<feature type="domain" description="N-acetyltransferase" evidence="1">
    <location>
        <begin position="1"/>
        <end position="131"/>
    </location>
</feature>
<dbReference type="Pfam" id="PF00583">
    <property type="entry name" value="Acetyltransf_1"/>
    <property type="match status" value="1"/>
</dbReference>
<protein>
    <submittedName>
        <fullName evidence="2">GNAT family N-acetyltransferase</fullName>
    </submittedName>
</protein>